<dbReference type="Pfam" id="PF00486">
    <property type="entry name" value="Trans_reg_C"/>
    <property type="match status" value="1"/>
</dbReference>
<dbReference type="InterPro" id="IPR001867">
    <property type="entry name" value="OmpR/PhoB-type_DNA-bd"/>
</dbReference>
<sequence length="343" mass="40317">KKNYWDKLLHLIFEQGDEDKKLFRDKILRKKEKEETTSLEDYIIYKKTHLLYDWIMGKKSVKTIEEEYGLYRGCIYRLGEGFSWLADSLSAIAESVGWEEKINKDLNKIRMLSSRLIEGVQEEGINLALLYIPGLSRYHIRRLVEAGYRDDDSLRDANESELGKLLPKRLVQRIQEKMKEENNHQKMLKEKWIVQDEKLNAFKKVPEESGISGIICETGNRRNMNPSPQKINISEQQSADVSHVASLEPLLEISQQRSDRIIFMGKEFKVTTIGFSLLYLLAQHREKVVSYEEILKDLWKGEKDAIYTRINYHICKIRKDISKIMDKKEDNTKKIENIFKAIP</sequence>
<gene>
    <name evidence="3" type="ORF">S06H3_08441</name>
</gene>
<dbReference type="InterPro" id="IPR036388">
    <property type="entry name" value="WH-like_DNA-bd_sf"/>
</dbReference>
<evidence type="ECO:0000259" key="2">
    <source>
        <dbReference type="PROSITE" id="PS51755"/>
    </source>
</evidence>
<organism evidence="3">
    <name type="scientific">marine sediment metagenome</name>
    <dbReference type="NCBI Taxonomy" id="412755"/>
    <lineage>
        <taxon>unclassified sequences</taxon>
        <taxon>metagenomes</taxon>
        <taxon>ecological metagenomes</taxon>
    </lineage>
</organism>
<dbReference type="InterPro" id="IPR048772">
    <property type="entry name" value="Hel308-like_dom4"/>
</dbReference>
<dbReference type="PROSITE" id="PS51755">
    <property type="entry name" value="OMPR_PHOB"/>
    <property type="match status" value="1"/>
</dbReference>
<dbReference type="GO" id="GO:0006355">
    <property type="term" value="P:regulation of DNA-templated transcription"/>
    <property type="evidence" value="ECO:0007669"/>
    <property type="project" value="InterPro"/>
</dbReference>
<dbReference type="Gene3D" id="1.10.10.10">
    <property type="entry name" value="Winged helix-like DNA-binding domain superfamily/Winged helix DNA-binding domain"/>
    <property type="match status" value="1"/>
</dbReference>
<feature type="non-terminal residue" evidence="3">
    <location>
        <position position="343"/>
    </location>
</feature>
<feature type="non-terminal residue" evidence="3">
    <location>
        <position position="1"/>
    </location>
</feature>
<dbReference type="AlphaFoldDB" id="X1KPU5"/>
<comment type="caution">
    <text evidence="3">The sequence shown here is derived from an EMBL/GenBank/DDBJ whole genome shotgun (WGS) entry which is preliminary data.</text>
</comment>
<proteinExistence type="predicted"/>
<keyword evidence="1" id="KW-0238">DNA-binding</keyword>
<dbReference type="GO" id="GO:0000160">
    <property type="term" value="P:phosphorelay signal transduction system"/>
    <property type="evidence" value="ECO:0007669"/>
    <property type="project" value="InterPro"/>
</dbReference>
<dbReference type="SUPFAM" id="SSF46894">
    <property type="entry name" value="C-terminal effector domain of the bipartite response regulators"/>
    <property type="match status" value="1"/>
</dbReference>
<dbReference type="SUPFAM" id="SSF158702">
    <property type="entry name" value="Sec63 N-terminal domain-like"/>
    <property type="match status" value="1"/>
</dbReference>
<name>X1KPU5_9ZZZZ</name>
<dbReference type="Pfam" id="PF21280">
    <property type="entry name" value="Helicase_dom4_arc"/>
    <property type="match status" value="1"/>
</dbReference>
<evidence type="ECO:0000313" key="3">
    <source>
        <dbReference type="EMBL" id="GAI08708.1"/>
    </source>
</evidence>
<dbReference type="EMBL" id="BARV01003560">
    <property type="protein sequence ID" value="GAI08708.1"/>
    <property type="molecule type" value="Genomic_DNA"/>
</dbReference>
<reference evidence="3" key="1">
    <citation type="journal article" date="2014" name="Front. Microbiol.">
        <title>High frequency of phylogenetically diverse reductive dehalogenase-homologous genes in deep subseafloor sedimentary metagenomes.</title>
        <authorList>
            <person name="Kawai M."/>
            <person name="Futagami T."/>
            <person name="Toyoda A."/>
            <person name="Takaki Y."/>
            <person name="Nishi S."/>
            <person name="Hori S."/>
            <person name="Arai W."/>
            <person name="Tsubouchi T."/>
            <person name="Morono Y."/>
            <person name="Uchiyama I."/>
            <person name="Ito T."/>
            <person name="Fujiyama A."/>
            <person name="Inagaki F."/>
            <person name="Takami H."/>
        </authorList>
    </citation>
    <scope>NUCLEOTIDE SEQUENCE</scope>
    <source>
        <strain evidence="3">Expedition CK06-06</strain>
    </source>
</reference>
<dbReference type="Gene3D" id="1.10.3380.20">
    <property type="match status" value="1"/>
</dbReference>
<protein>
    <recommendedName>
        <fullName evidence="2">OmpR/PhoB-type domain-containing protein</fullName>
    </recommendedName>
</protein>
<dbReference type="InterPro" id="IPR016032">
    <property type="entry name" value="Sig_transdc_resp-reg_C-effctor"/>
</dbReference>
<feature type="domain" description="OmpR/PhoB-type" evidence="2">
    <location>
        <begin position="242"/>
        <end position="343"/>
    </location>
</feature>
<accession>X1KPU5</accession>
<dbReference type="GO" id="GO:0003677">
    <property type="term" value="F:DNA binding"/>
    <property type="evidence" value="ECO:0007669"/>
    <property type="project" value="UniProtKB-KW"/>
</dbReference>
<evidence type="ECO:0000256" key="1">
    <source>
        <dbReference type="ARBA" id="ARBA00023125"/>
    </source>
</evidence>